<dbReference type="EMBL" id="ML119816">
    <property type="protein sequence ID" value="RPA73578.1"/>
    <property type="molecule type" value="Genomic_DNA"/>
</dbReference>
<evidence type="ECO:0000313" key="3">
    <source>
        <dbReference type="Proteomes" id="UP000275078"/>
    </source>
</evidence>
<evidence type="ECO:0000313" key="2">
    <source>
        <dbReference type="EMBL" id="RPA73578.1"/>
    </source>
</evidence>
<organism evidence="2 3">
    <name type="scientific">Ascobolus immersus RN42</name>
    <dbReference type="NCBI Taxonomy" id="1160509"/>
    <lineage>
        <taxon>Eukaryota</taxon>
        <taxon>Fungi</taxon>
        <taxon>Dikarya</taxon>
        <taxon>Ascomycota</taxon>
        <taxon>Pezizomycotina</taxon>
        <taxon>Pezizomycetes</taxon>
        <taxon>Pezizales</taxon>
        <taxon>Ascobolaceae</taxon>
        <taxon>Ascobolus</taxon>
    </lineage>
</organism>
<keyword evidence="1" id="KW-0175">Coiled coil</keyword>
<proteinExistence type="predicted"/>
<evidence type="ECO:0000256" key="1">
    <source>
        <dbReference type="SAM" id="Coils"/>
    </source>
</evidence>
<gene>
    <name evidence="2" type="ORF">BJ508DRAFT_313687</name>
</gene>
<name>A0A3N4HM38_ASCIM</name>
<reference evidence="2 3" key="1">
    <citation type="journal article" date="2018" name="Nat. Ecol. Evol.">
        <title>Pezizomycetes genomes reveal the molecular basis of ectomycorrhizal truffle lifestyle.</title>
        <authorList>
            <person name="Murat C."/>
            <person name="Payen T."/>
            <person name="Noel B."/>
            <person name="Kuo A."/>
            <person name="Morin E."/>
            <person name="Chen J."/>
            <person name="Kohler A."/>
            <person name="Krizsan K."/>
            <person name="Balestrini R."/>
            <person name="Da Silva C."/>
            <person name="Montanini B."/>
            <person name="Hainaut M."/>
            <person name="Levati E."/>
            <person name="Barry K.W."/>
            <person name="Belfiori B."/>
            <person name="Cichocki N."/>
            <person name="Clum A."/>
            <person name="Dockter R.B."/>
            <person name="Fauchery L."/>
            <person name="Guy J."/>
            <person name="Iotti M."/>
            <person name="Le Tacon F."/>
            <person name="Lindquist E.A."/>
            <person name="Lipzen A."/>
            <person name="Malagnac F."/>
            <person name="Mello A."/>
            <person name="Molinier V."/>
            <person name="Miyauchi S."/>
            <person name="Poulain J."/>
            <person name="Riccioni C."/>
            <person name="Rubini A."/>
            <person name="Sitrit Y."/>
            <person name="Splivallo R."/>
            <person name="Traeger S."/>
            <person name="Wang M."/>
            <person name="Zifcakova L."/>
            <person name="Wipf D."/>
            <person name="Zambonelli A."/>
            <person name="Paolocci F."/>
            <person name="Nowrousian M."/>
            <person name="Ottonello S."/>
            <person name="Baldrian P."/>
            <person name="Spatafora J.W."/>
            <person name="Henrissat B."/>
            <person name="Nagy L.G."/>
            <person name="Aury J.M."/>
            <person name="Wincker P."/>
            <person name="Grigoriev I.V."/>
            <person name="Bonfante P."/>
            <person name="Martin F.M."/>
        </authorList>
    </citation>
    <scope>NUCLEOTIDE SEQUENCE [LARGE SCALE GENOMIC DNA]</scope>
    <source>
        <strain evidence="2 3">RN42</strain>
    </source>
</reference>
<feature type="coiled-coil region" evidence="1">
    <location>
        <begin position="265"/>
        <end position="292"/>
    </location>
</feature>
<sequence length="330" mass="39014">MLQSMQSKEEQVYFPPSSLSFPMLTSPSRYYTVSTLPPLSEIFKLHTAHHIVHMKALSERSKALDDRLLKNHLLENERIQLKARRRELKRKLRRQRKEAEGAKNVASERDECPQKVKLKLLPRELRIKQDPVNADNVFHSLTEEEKGMELEIAERAGLYLRHQADILYAELMEDWQERELLSNIKGMNRVSGVRQLKEAIEWYERVKESQFVRDNLRSICIRKTTGLEEDEWEMKVKLAHAKMRLAAVEEICAVYDRKVDFHAALALVRARRAKEEKRMERLREEVRRVSIMPHLIASLKDIQKDNDIQESNGYSLLYKCRETFSYEDRV</sequence>
<dbReference type="Proteomes" id="UP000275078">
    <property type="component" value="Unassembled WGS sequence"/>
</dbReference>
<protein>
    <submittedName>
        <fullName evidence="2">Uncharacterized protein</fullName>
    </submittedName>
</protein>
<keyword evidence="3" id="KW-1185">Reference proteome</keyword>
<feature type="coiled-coil region" evidence="1">
    <location>
        <begin position="71"/>
        <end position="109"/>
    </location>
</feature>
<accession>A0A3N4HM38</accession>
<dbReference type="AlphaFoldDB" id="A0A3N4HM38"/>